<comment type="caution">
    <text evidence="6">The sequence shown here is derived from an EMBL/GenBank/DDBJ whole genome shotgun (WGS) entry which is preliminary data.</text>
</comment>
<dbReference type="Gene3D" id="2.60.40.1930">
    <property type="match status" value="1"/>
</dbReference>
<sequence length="1848" mass="206334">MRKLSYFFLLLLLVSACGKKNEPSTDWIDQQVAYQSYVSAYTYGTVSSGAPIKVRFVNAVSDEDQKSLNLAKIMSLEPSAKGTFSWADANTLVFQAEEGLAPGTHYLAKVQLDELFNDIPDDLHTFTFGFQTITQNFSIEVERLQAENPSDVSKQQIEGVLKTADRISEEQAEKLMQADQEGSKLSIEWTHDKQGLVHRFLIKGITRGSSASSVSLAYNGEVLGIEKEGEESIRIPSLNEFSLIASKVIHYPEQYVLLQFSDPLFAKQNLEGLVEVADVYELRSVQHNQEIKIYFNERITGDKVVHVLSGIKNYQNASLPQEYSLQLRFEQVSPAVRFIGKGTILPSTNGLVLPFEAVNLRAVMVQIIKVYESNMVQFFQVNDYEGYSQLRRVGKEVTRKIVALDASGVTNLSEWNRFTLDLSELMKAEPGALYQVRLSIRKEFSVFGCNGENAEAVPLDESLIAPNDNRYSTFDAWDSYNEYYYSEDYDWRERENPCHSSYYNNSRSVHKNLLASDIGAIAKKGNNGTLTIIATNLLTANPLKGAEVSLINFQQKEITQATTDGDGVATFAQLNETPFIAKVKQGDQTIYIKLDDANSLSVSSFNVGGEMVQQGLKGFIYGERGVWRPGDSLHLSFILEDLEKKLPLNHPVTLELYTPMGQLYQKMVKNTPVGNIYRFSTRTEDEAITGNWRAVVKVGGTSFSKKVKIESIKPNRLKIDLDFGKEKLRADDASLTGKLSVKWLTGAIAKNLKAEFEVLYTATKTSFKGYDGFVFDDPSKSFNSEREEIFSGYTNEQGQAQFNASLAKNQQSPGMLTAHFSGKVYEEGGDFSIDNFSLPYYPYSSFVGIKLPELSSYGMLVTGKDHALQIATVNSSGEPISKQNVRVTVYKLDWRWWWDQSEGTFSNYISRDYYKVVYGGTVNTSNGKGTFNLRINEPEWGRYFIHVEDPSSGHSSGEIVYIDWPSYAGRESRQNPDGASILTLSTDKQKYETGDNMVISFEGSDKGKALISIENGSKVLSTQWIDTEKGLNEVSLEVKPEMAPNVYAHISLLQPHAQTENDLPMRMYGIVPIEVENKATHLLPVISAPKSTSPDKKTTIEIQEKDGKAMAYTLAVVDEGLLDITGFKTPNPWSNFYAREALGVKTWDIYEEVIGAYGGRLEHILTIGGDEETTAPKNLKANRFKPTVHYLGPFYLDKGGKKTHTISISDYVGSVKIMAVAAHPSGAYGSAEAVMEVKQPLMVLATLPRVLGPGEKVKLPVNVFVMEEGIKSIQASITVNDAFKKPITTQQSLSFSGTGDQTVYFDLETQTKIGVGTVKVQVQSGNNKAQTEIEIQVRTPNPSITQIQNGIVEAGKNLELNYSMSGLEGTNSAYLEVSQLPAINLRQRLGYLMNYPHGCIEQTVSAVFPQLYLSSFIDLSETEQSKTQNNINAAIERLKKFQHPEGGFTYWPGADQPDAWGSNYAGHFLLEAKKKGYFVPDDMLNQWKAYQRKTANNWSRNSAFFNSDLIQSYRLYTLALAGEAPMGALNRLRESSNRSLQGSWMLATAYAVLGQDAAVEELINTLDKTVAKYQEMSYSYGSNLRDEAIILECLIRLKKTEEYPYLLKKLAEELGKKDQWMSTQTTAFLLRAIALYLSENGEDENGEFSVRLANEKEETISLKKALWTKNVSVSPSTGKISIQNKGGATLFVRIIQTGTPLAGEEKAQENDLKMTVRYTNMNGESINPSQLAQGTNFMAEVTVYNPGTRGNYEEMALSQIFPSGWEIINTRLNDTQTYYGQEAPEYQDIRDDRVYTYFDLGAAQRKTIKVQLNATYQGRFYLPAVSCGAMYDNSVQAVVPGQWVEVIK</sequence>
<dbReference type="InterPro" id="IPR021868">
    <property type="entry name" value="Alpha_2_Macroglob_MG3"/>
</dbReference>
<gene>
    <name evidence="6" type="ORF">QWY31_07185</name>
</gene>
<dbReference type="Pfam" id="PF00207">
    <property type="entry name" value="A2M"/>
    <property type="match status" value="1"/>
</dbReference>
<dbReference type="Pfam" id="PF17962">
    <property type="entry name" value="bMG6"/>
    <property type="match status" value="1"/>
</dbReference>
<dbReference type="EMBL" id="JAUHJS010000003">
    <property type="protein sequence ID" value="MDN4165278.1"/>
    <property type="molecule type" value="Genomic_DNA"/>
</dbReference>
<dbReference type="Gene3D" id="1.50.10.20">
    <property type="match status" value="1"/>
</dbReference>
<dbReference type="InterPro" id="IPR051802">
    <property type="entry name" value="YfhM-like"/>
</dbReference>
<evidence type="ECO:0000259" key="4">
    <source>
        <dbReference type="SMART" id="SM01359"/>
    </source>
</evidence>
<dbReference type="Gene3D" id="2.60.40.3710">
    <property type="match status" value="1"/>
</dbReference>
<dbReference type="InterPro" id="IPR011626">
    <property type="entry name" value="Alpha-macroglobulin_TED"/>
</dbReference>
<name>A0ABT8F4G5_9BACT</name>
<feature type="chain" id="PRO_5046783933" evidence="3">
    <location>
        <begin position="20"/>
        <end position="1848"/>
    </location>
</feature>
<keyword evidence="7" id="KW-1185">Reference proteome</keyword>
<dbReference type="Pfam" id="PF17973">
    <property type="entry name" value="bMG10"/>
    <property type="match status" value="1"/>
</dbReference>
<dbReference type="InterPro" id="IPR047565">
    <property type="entry name" value="Alpha-macroglob_thiol-ester_cl"/>
</dbReference>
<organism evidence="6 7">
    <name type="scientific">Shiella aurantiaca</name>
    <dbReference type="NCBI Taxonomy" id="3058365"/>
    <lineage>
        <taxon>Bacteria</taxon>
        <taxon>Pseudomonadati</taxon>
        <taxon>Bacteroidota</taxon>
        <taxon>Cytophagia</taxon>
        <taxon>Cytophagales</taxon>
        <taxon>Shiellaceae</taxon>
        <taxon>Shiella</taxon>
    </lineage>
</organism>
<dbReference type="SUPFAM" id="SSF48239">
    <property type="entry name" value="Terpenoid cyclases/Protein prenyltransferases"/>
    <property type="match status" value="1"/>
</dbReference>
<dbReference type="Pfam" id="PF11974">
    <property type="entry name" value="bMG3"/>
    <property type="match status" value="1"/>
</dbReference>
<dbReference type="PANTHER" id="PTHR40094">
    <property type="entry name" value="ALPHA-2-MACROGLOBULIN HOMOLOG"/>
    <property type="match status" value="1"/>
</dbReference>
<evidence type="ECO:0000256" key="2">
    <source>
        <dbReference type="ARBA" id="ARBA00022729"/>
    </source>
</evidence>
<dbReference type="InterPro" id="IPR008930">
    <property type="entry name" value="Terpenoid_cyclase/PrenylTrfase"/>
</dbReference>
<evidence type="ECO:0000259" key="5">
    <source>
        <dbReference type="SMART" id="SM01360"/>
    </source>
</evidence>
<proteinExistence type="inferred from homology"/>
<evidence type="ECO:0000313" key="6">
    <source>
        <dbReference type="EMBL" id="MDN4165278.1"/>
    </source>
</evidence>
<dbReference type="PANTHER" id="PTHR40094:SF1">
    <property type="entry name" value="UBIQUITIN DOMAIN-CONTAINING PROTEIN"/>
    <property type="match status" value="1"/>
</dbReference>
<dbReference type="Proteomes" id="UP001168552">
    <property type="component" value="Unassembled WGS sequence"/>
</dbReference>
<dbReference type="Pfam" id="PF17972">
    <property type="entry name" value="bMG5"/>
    <property type="match status" value="1"/>
</dbReference>
<dbReference type="PROSITE" id="PS51257">
    <property type="entry name" value="PROKAR_LIPOPROTEIN"/>
    <property type="match status" value="1"/>
</dbReference>
<evidence type="ECO:0000256" key="1">
    <source>
        <dbReference type="ARBA" id="ARBA00010556"/>
    </source>
</evidence>
<feature type="signal peptide" evidence="3">
    <location>
        <begin position="1"/>
        <end position="19"/>
    </location>
</feature>
<accession>A0ABT8F4G5</accession>
<dbReference type="InterPro" id="IPR041203">
    <property type="entry name" value="Bact_A2M_MG5"/>
</dbReference>
<feature type="domain" description="Alpha-2-macroglobulin" evidence="5">
    <location>
        <begin position="1187"/>
        <end position="1279"/>
    </location>
</feature>
<evidence type="ECO:0000256" key="3">
    <source>
        <dbReference type="SAM" id="SignalP"/>
    </source>
</evidence>
<keyword evidence="2 3" id="KW-0732">Signal</keyword>
<dbReference type="Pfam" id="PF07703">
    <property type="entry name" value="A2M_BRD"/>
    <property type="match status" value="1"/>
</dbReference>
<dbReference type="CDD" id="cd02891">
    <property type="entry name" value="A2M_like"/>
    <property type="match status" value="1"/>
</dbReference>
<dbReference type="InterPro" id="IPR041246">
    <property type="entry name" value="Bact_MG10"/>
</dbReference>
<dbReference type="Pfam" id="PF07678">
    <property type="entry name" value="TED_complement"/>
    <property type="match status" value="1"/>
</dbReference>
<dbReference type="SMART" id="SM01419">
    <property type="entry name" value="Thiol-ester_cl"/>
    <property type="match status" value="1"/>
</dbReference>
<protein>
    <submittedName>
        <fullName evidence="6">MG2 domain-containing protein</fullName>
    </submittedName>
</protein>
<feature type="domain" description="Alpha-2-macroglobulin bait region" evidence="4">
    <location>
        <begin position="982"/>
        <end position="1124"/>
    </location>
</feature>
<dbReference type="SMART" id="SM01360">
    <property type="entry name" value="A2M"/>
    <property type="match status" value="1"/>
</dbReference>
<dbReference type="InterPro" id="IPR011625">
    <property type="entry name" value="A2M_N_BRD"/>
</dbReference>
<comment type="similarity">
    <text evidence="1">Belongs to the protease inhibitor I39 (alpha-2-macroglobulin) family. Bacterial alpha-2-macroglobulin subfamily.</text>
</comment>
<dbReference type="InterPro" id="IPR041462">
    <property type="entry name" value="Bact_A2M_MG6"/>
</dbReference>
<reference evidence="6" key="1">
    <citation type="submission" date="2023-06" db="EMBL/GenBank/DDBJ databases">
        <title>Cytophagales bacterium Strain LB-30, isolated from soil.</title>
        <authorList>
            <person name="Liu B."/>
        </authorList>
    </citation>
    <scope>NUCLEOTIDE SEQUENCE</scope>
    <source>
        <strain evidence="6">LB-30</strain>
    </source>
</reference>
<dbReference type="RefSeq" id="WP_320003804.1">
    <property type="nucleotide sequence ID" value="NZ_JAUHJS010000003.1"/>
</dbReference>
<dbReference type="InterPro" id="IPR001599">
    <property type="entry name" value="Macroglobln_a2"/>
</dbReference>
<dbReference type="InterPro" id="IPR002890">
    <property type="entry name" value="MG2"/>
</dbReference>
<evidence type="ECO:0000313" key="7">
    <source>
        <dbReference type="Proteomes" id="UP001168552"/>
    </source>
</evidence>
<dbReference type="Pfam" id="PF01835">
    <property type="entry name" value="MG2"/>
    <property type="match status" value="1"/>
</dbReference>
<dbReference type="SMART" id="SM01359">
    <property type="entry name" value="A2M_N_2"/>
    <property type="match status" value="1"/>
</dbReference>